<reference evidence="2 3" key="1">
    <citation type="submission" date="2018-09" db="EMBL/GenBank/DDBJ databases">
        <title>YIM 75000 draft genome.</title>
        <authorList>
            <person name="Tang S."/>
            <person name="Feng Y."/>
        </authorList>
    </citation>
    <scope>NUCLEOTIDE SEQUENCE [LARGE SCALE GENOMIC DNA]</scope>
    <source>
        <strain evidence="2 3">YIM 75000</strain>
    </source>
</reference>
<evidence type="ECO:0000313" key="2">
    <source>
        <dbReference type="EMBL" id="RJK96784.1"/>
    </source>
</evidence>
<proteinExistence type="predicted"/>
<protein>
    <recommendedName>
        <fullName evidence="1">N-acetyltransferase domain-containing protein</fullName>
    </recommendedName>
</protein>
<evidence type="ECO:0000259" key="1">
    <source>
        <dbReference type="PROSITE" id="PS51186"/>
    </source>
</evidence>
<comment type="caution">
    <text evidence="2">The sequence shown here is derived from an EMBL/GenBank/DDBJ whole genome shotgun (WGS) entry which is preliminary data.</text>
</comment>
<accession>A0A3A3Z223</accession>
<gene>
    <name evidence="2" type="ORF">D5H78_05800</name>
</gene>
<dbReference type="RefSeq" id="WP_119949500.1">
    <property type="nucleotide sequence ID" value="NZ_QZEZ01000002.1"/>
</dbReference>
<dbReference type="Gene3D" id="3.40.630.30">
    <property type="match status" value="1"/>
</dbReference>
<dbReference type="AlphaFoldDB" id="A0A3A3Z223"/>
<evidence type="ECO:0000313" key="3">
    <source>
        <dbReference type="Proteomes" id="UP000265614"/>
    </source>
</evidence>
<dbReference type="EMBL" id="QZEZ01000002">
    <property type="protein sequence ID" value="RJK96784.1"/>
    <property type="molecule type" value="Genomic_DNA"/>
</dbReference>
<dbReference type="SUPFAM" id="SSF55729">
    <property type="entry name" value="Acyl-CoA N-acyltransferases (Nat)"/>
    <property type="match status" value="1"/>
</dbReference>
<keyword evidence="3" id="KW-1185">Reference proteome</keyword>
<dbReference type="PROSITE" id="PS51186">
    <property type="entry name" value="GNAT"/>
    <property type="match status" value="1"/>
</dbReference>
<name>A0A3A3Z223_9ACTN</name>
<dbReference type="InterPro" id="IPR000182">
    <property type="entry name" value="GNAT_dom"/>
</dbReference>
<dbReference type="Proteomes" id="UP000265614">
    <property type="component" value="Unassembled WGS sequence"/>
</dbReference>
<dbReference type="InterPro" id="IPR013653">
    <property type="entry name" value="GCN5-like_dom"/>
</dbReference>
<sequence length="253" mass="26796">MPDLRHPALDRLDAPGVLDRSGGDAYVRAELDPQRLVDGWALGRAAGWVGRRPGRDVPWLSAVGDPADAARLAAAVRARTAGTAAAPHGATLPRGAVPLLAGVEVPVATDWDWFWTDDAPPRRAGEEQVRWLGAGDEDDVAALLAADSPRHSAVPGGPGVVRWCGVRLDGRLAATAAWVEHVRGVPHLASIATAATVRGHGWGAAVTAWVTRALLAEHGWVTLGMYADNGVARAMYRRLGYRDTHLFTSGRFG</sequence>
<dbReference type="OrthoDB" id="5143160at2"/>
<feature type="domain" description="N-acetyltransferase" evidence="1">
    <location>
        <begin position="103"/>
        <end position="253"/>
    </location>
</feature>
<dbReference type="InterPro" id="IPR016181">
    <property type="entry name" value="Acyl_CoA_acyltransferase"/>
</dbReference>
<dbReference type="GO" id="GO:0016747">
    <property type="term" value="F:acyltransferase activity, transferring groups other than amino-acyl groups"/>
    <property type="evidence" value="ECO:0007669"/>
    <property type="project" value="InterPro"/>
</dbReference>
<organism evidence="2 3">
    <name type="scientific">Vallicoccus soli</name>
    <dbReference type="NCBI Taxonomy" id="2339232"/>
    <lineage>
        <taxon>Bacteria</taxon>
        <taxon>Bacillati</taxon>
        <taxon>Actinomycetota</taxon>
        <taxon>Actinomycetes</taxon>
        <taxon>Motilibacterales</taxon>
        <taxon>Vallicoccaceae</taxon>
        <taxon>Vallicoccus</taxon>
    </lineage>
</organism>
<dbReference type="Pfam" id="PF08445">
    <property type="entry name" value="FR47"/>
    <property type="match status" value="1"/>
</dbReference>